<dbReference type="InterPro" id="IPR006183">
    <property type="entry name" value="Pgluconate_DH"/>
</dbReference>
<dbReference type="EC" id="1.1.1.343" evidence="5"/>
<protein>
    <submittedName>
        <fullName evidence="5">6-phosphogluconate dehydrogenase</fullName>
        <ecNumber evidence="5">1.1.1.343</ecNumber>
        <ecNumber evidence="5">1.1.1.44</ecNumber>
    </submittedName>
</protein>
<evidence type="ECO:0000256" key="1">
    <source>
        <dbReference type="ARBA" id="ARBA00008419"/>
    </source>
</evidence>
<name>A0ABX2AA22_9MICO</name>
<dbReference type="Gene3D" id="1.10.1040.10">
    <property type="entry name" value="N-(1-d-carboxylethyl)-l-norvaline Dehydrogenase, domain 2"/>
    <property type="match status" value="1"/>
</dbReference>
<evidence type="ECO:0000259" key="4">
    <source>
        <dbReference type="SMART" id="SM01350"/>
    </source>
</evidence>
<dbReference type="InterPro" id="IPR006114">
    <property type="entry name" value="6PGDH_C"/>
</dbReference>
<feature type="domain" description="6-phosphogluconate dehydrogenase C-terminal" evidence="4">
    <location>
        <begin position="165"/>
        <end position="294"/>
    </location>
</feature>
<evidence type="ECO:0000256" key="3">
    <source>
        <dbReference type="ARBA" id="ARBA00023064"/>
    </source>
</evidence>
<dbReference type="SUPFAM" id="SSF48179">
    <property type="entry name" value="6-phosphogluconate dehydrogenase C-terminal domain-like"/>
    <property type="match status" value="1"/>
</dbReference>
<keyword evidence="6" id="KW-1185">Reference proteome</keyword>
<dbReference type="EMBL" id="JABEZU010000004">
    <property type="protein sequence ID" value="NOV98716.1"/>
    <property type="molecule type" value="Genomic_DNA"/>
</dbReference>
<evidence type="ECO:0000313" key="6">
    <source>
        <dbReference type="Proteomes" id="UP000757540"/>
    </source>
</evidence>
<dbReference type="NCBIfam" id="TIGR00872">
    <property type="entry name" value="gnd_rel"/>
    <property type="match status" value="1"/>
</dbReference>
<dbReference type="Pfam" id="PF00393">
    <property type="entry name" value="6PGD"/>
    <property type="match status" value="1"/>
</dbReference>
<dbReference type="InterPro" id="IPR006184">
    <property type="entry name" value="6PGdom_BS"/>
</dbReference>
<dbReference type="InterPro" id="IPR008927">
    <property type="entry name" value="6-PGluconate_DH-like_C_sf"/>
</dbReference>
<dbReference type="Pfam" id="PF03446">
    <property type="entry name" value="NAD_binding_2"/>
    <property type="match status" value="1"/>
</dbReference>
<dbReference type="InterPro" id="IPR006115">
    <property type="entry name" value="6PGDH_NADP-bd"/>
</dbReference>
<reference evidence="5 6" key="1">
    <citation type="submission" date="2020-05" db="EMBL/GenBank/DDBJ databases">
        <title>Genomic Encyclopedia of Type Strains, Phase III (KMG-III): the genomes of soil and plant-associated and newly described type strains.</title>
        <authorList>
            <person name="Whitman W."/>
        </authorList>
    </citation>
    <scope>NUCLEOTIDE SEQUENCE [LARGE SCALE GENOMIC DNA]</scope>
    <source>
        <strain evidence="5 6">KCTC 19046</strain>
    </source>
</reference>
<dbReference type="PRINTS" id="PR00076">
    <property type="entry name" value="6PGDHDRGNASE"/>
</dbReference>
<dbReference type="NCBIfam" id="NF007161">
    <property type="entry name" value="PRK09599.1"/>
    <property type="match status" value="1"/>
</dbReference>
<comment type="caution">
    <text evidence="5">The sequence shown here is derived from an EMBL/GenBank/DDBJ whole genome shotgun (WGS) entry which is preliminary data.</text>
</comment>
<sequence>MVSHMGLVGLGKMGHNMRERLRRAGIEVTGYDPRPEVSDVESLADLVAALPGPRRVVWVMVPAGEPTRGVVTELGGLLGDGDVVVEGGNSHYPEDQARAAELAERGIGYVDVGVSGGIWGLENGYGLMCGGDAAHVELLMPVFDALRPEGPRDEGFVHAGNVGAGHFAKMVHNGIEYGLMQAYAEGYELLSAKTDVVTDVHGTMRAWKRGTVVRSWLLDLMVKALEEDPRLAAIDDWVADSGEGRWTVDEAIDNAVPLPVISAALFARFASRQDDSPAMKAVAALRQQFGGHATKPSAE</sequence>
<evidence type="ECO:0000313" key="5">
    <source>
        <dbReference type="EMBL" id="NOV98716.1"/>
    </source>
</evidence>
<gene>
    <name evidence="5" type="ORF">HDG69_003311</name>
</gene>
<dbReference type="Proteomes" id="UP000757540">
    <property type="component" value="Unassembled WGS sequence"/>
</dbReference>
<comment type="similarity">
    <text evidence="1">Belongs to the 6-phosphogluconate dehydrogenase family.</text>
</comment>
<dbReference type="Gene3D" id="3.40.50.720">
    <property type="entry name" value="NAD(P)-binding Rossmann-like Domain"/>
    <property type="match status" value="1"/>
</dbReference>
<organism evidence="5 6">
    <name type="scientific">Isoptericola halotolerans</name>
    <dbReference type="NCBI Taxonomy" id="300560"/>
    <lineage>
        <taxon>Bacteria</taxon>
        <taxon>Bacillati</taxon>
        <taxon>Actinomycetota</taxon>
        <taxon>Actinomycetes</taxon>
        <taxon>Micrococcales</taxon>
        <taxon>Promicromonosporaceae</taxon>
        <taxon>Isoptericola</taxon>
    </lineage>
</organism>
<dbReference type="PANTHER" id="PTHR11811">
    <property type="entry name" value="6-PHOSPHOGLUCONATE DEHYDROGENASE"/>
    <property type="match status" value="1"/>
</dbReference>
<keyword evidence="2 5" id="KW-0560">Oxidoreductase</keyword>
<proteinExistence type="inferred from homology"/>
<accession>A0ABX2AA22</accession>
<dbReference type="GO" id="GO:0004616">
    <property type="term" value="F:phosphogluconate dehydrogenase (decarboxylating) activity"/>
    <property type="evidence" value="ECO:0007669"/>
    <property type="project" value="UniProtKB-EC"/>
</dbReference>
<dbReference type="InterPro" id="IPR036291">
    <property type="entry name" value="NAD(P)-bd_dom_sf"/>
</dbReference>
<keyword evidence="3" id="KW-0311">Gluconate utilization</keyword>
<evidence type="ECO:0000256" key="2">
    <source>
        <dbReference type="ARBA" id="ARBA00023002"/>
    </source>
</evidence>
<dbReference type="SUPFAM" id="SSF51735">
    <property type="entry name" value="NAD(P)-binding Rossmann-fold domains"/>
    <property type="match status" value="1"/>
</dbReference>
<dbReference type="PROSITE" id="PS00461">
    <property type="entry name" value="6PGD"/>
    <property type="match status" value="1"/>
</dbReference>
<dbReference type="InterPro" id="IPR013328">
    <property type="entry name" value="6PGD_dom2"/>
</dbReference>
<dbReference type="EC" id="1.1.1.44" evidence="5"/>
<dbReference type="SMART" id="SM01350">
    <property type="entry name" value="6PGD"/>
    <property type="match status" value="1"/>
</dbReference>
<dbReference type="InterPro" id="IPR004849">
    <property type="entry name" value="6DGDH_YqeC"/>
</dbReference>
<dbReference type="RefSeq" id="WP_171784910.1">
    <property type="nucleotide sequence ID" value="NZ_BAAAML010000003.1"/>
</dbReference>